<proteinExistence type="inferred from homology"/>
<comment type="similarity">
    <text evidence="1">Belongs to the stealth family.</text>
</comment>
<feature type="domain" description="LNR" evidence="8">
    <location>
        <begin position="351"/>
        <end position="389"/>
    </location>
</feature>
<keyword evidence="2" id="KW-0808">Transferase</keyword>
<dbReference type="InterPro" id="IPR021520">
    <property type="entry name" value="Stealth_CR2"/>
</dbReference>
<evidence type="ECO:0000256" key="7">
    <source>
        <dbReference type="SAM" id="Phobius"/>
    </source>
</evidence>
<dbReference type="Pfam" id="PF17101">
    <property type="entry name" value="Stealth_CR1"/>
    <property type="match status" value="1"/>
</dbReference>
<keyword evidence="5" id="KW-0325">Glycoprotein</keyword>
<dbReference type="GO" id="GO:0016772">
    <property type="term" value="F:transferase activity, transferring phosphorus-containing groups"/>
    <property type="evidence" value="ECO:0007669"/>
    <property type="project" value="InterPro"/>
</dbReference>
<dbReference type="Pfam" id="PF17102">
    <property type="entry name" value="Stealth_CR3"/>
    <property type="match status" value="1"/>
</dbReference>
<dbReference type="InterPro" id="IPR031356">
    <property type="entry name" value="Stealth_CR4"/>
</dbReference>
<dbReference type="AlphaFoldDB" id="A0A485KA14"/>
<name>A0A485KA14_9STRA</name>
<dbReference type="Gene3D" id="4.10.470.20">
    <property type="match status" value="2"/>
</dbReference>
<accession>A0A485KA14</accession>
<keyword evidence="7" id="KW-1133">Transmembrane helix</keyword>
<dbReference type="EMBL" id="CAADRA010000503">
    <property type="protein sequence ID" value="VFT80287.1"/>
    <property type="molecule type" value="Genomic_DNA"/>
</dbReference>
<dbReference type="SMART" id="SM00004">
    <property type="entry name" value="NL"/>
    <property type="match status" value="2"/>
</dbReference>
<dbReference type="InterPro" id="IPR000800">
    <property type="entry name" value="Notch_dom"/>
</dbReference>
<dbReference type="OrthoDB" id="263283at2759"/>
<feature type="region of interest" description="Disordered" evidence="6">
    <location>
        <begin position="325"/>
        <end position="350"/>
    </location>
</feature>
<feature type="region of interest" description="Disordered" evidence="6">
    <location>
        <begin position="1"/>
        <end position="26"/>
    </location>
</feature>
<dbReference type="InterPro" id="IPR047141">
    <property type="entry name" value="Stealth"/>
</dbReference>
<evidence type="ECO:0000313" key="10">
    <source>
        <dbReference type="EMBL" id="VFT80287.1"/>
    </source>
</evidence>
<evidence type="ECO:0000256" key="2">
    <source>
        <dbReference type="ARBA" id="ARBA00022679"/>
    </source>
</evidence>
<feature type="compositionally biased region" description="Polar residues" evidence="6">
    <location>
        <begin position="7"/>
        <end position="26"/>
    </location>
</feature>
<dbReference type="PANTHER" id="PTHR24045:SF0">
    <property type="entry name" value="N-ACETYLGLUCOSAMINE-1-PHOSPHOTRANSFERASE SUBUNITS ALPHA_BETA"/>
    <property type="match status" value="1"/>
</dbReference>
<sequence>MGKAAGNSKQTRQQRSQNGPPLSTDSDVSLDELLVAAGAPTPPPPSPPSTAWRWYLGVAVCFTAVHAAIAFALIQDADPGYYYSTRTRYSNIGNIDFATDAPFMGYPPIDVVYTWVNGSDPRWKKDKDYWHRRWKAQINGEIFDETDESMVYDASAAATENRFRDNEELRYSLRSIEMYAPWVRHVYLVTDGQIPNWLNVDAPRLTIVPHRAIFANQSHLPVFSSPAIEANLDNIPGLSSMFLYFNDDVFLGAPVVPEDFISPSGVQNIYLSWEVPECSAGCREPFLANGHCDPQCNNTMCAFDMGDCGCREVPTEDPLVYDVVCDPPPPPSTDHTTTTGDSAASTDDSSTAPNALNCVDGCSWTWIGDGSCDHKCNVTDCAYDGGDCSMDALTLLPSVNASSHPTDVPLGVQVPRSVNALVVYLGTRFEFLDKADLVNEDLVRRAVMLEESMTLVLVFARPDTTGHVTAGASIMLEGEKDDVPVVSPFTLLLLRGERAFPGGVFSFDDNTFDDLRVVRRLDASMPALVDLTLTLPFHALDDWSQTLAVTNSWQPAVSSLCPQLVAPMSMPPTEEADATPMASLVQIKRGGPPVETTDDNNAAAAADAPRCRVDARDVVLDWQWVAADHDMGKWKEMEICMHNGGGRHCMTALLSMTYEQVKWVSPVPPKKRRPERLVPWTGEWNDGEDCVLADWLANAAGAVVGECSPVSTIDGVAAVESSPPPPSPPVELDPEIVKKAKAMCSTIARRLKTRGESSSYVSNWVRDALLSAKQLVGLHTLEATGHPHHHILSSDDVAACEAYFTANPVELPSPPKDDHAAQSTDTFGDSLRFVNKLYNAKFGKIDGLYRRRVPSHMPHFIQKKYLTEMKGHWAAEFNATSSHRFRHPKDMQFSFSYMYYVVNRHKMHPPTIEDIYSMYIDVNGDQIIDEHEALSVASLLTTGEHPSEDDIAAVKACITPDRTNASREEVRRDGKVLILESTQPYLTLESLRACENVSSRLIQTAMDRLPPTHAMMSEKQVTFHMLSDQYRTAWNQLLNTRAKRTKFVCINDDMKYPSVAVSNILNDLFTSLWPHRSQFELPYHLKNRYGHVDELAAAHMTLWIVGGVSLVFLGLIVFACVYQPPPLPVQQLTNDTPSADKDDDGEASSDDVQE</sequence>
<reference evidence="10 11" key="1">
    <citation type="submission" date="2019-03" db="EMBL/GenBank/DDBJ databases">
        <authorList>
            <person name="Gaulin E."/>
            <person name="Dumas B."/>
        </authorList>
    </citation>
    <scope>NUCLEOTIDE SEQUENCE [LARGE SCALE GENOMIC DNA]</scope>
    <source>
        <strain evidence="10">CBS 568.67</strain>
    </source>
</reference>
<keyword evidence="3" id="KW-0677">Repeat</keyword>
<evidence type="ECO:0000259" key="8">
    <source>
        <dbReference type="SMART" id="SM00004"/>
    </source>
</evidence>
<evidence type="ECO:0000313" key="9">
    <source>
        <dbReference type="EMBL" id="KAF0715889.1"/>
    </source>
</evidence>
<dbReference type="Pfam" id="PF11380">
    <property type="entry name" value="Stealth_CR2"/>
    <property type="match status" value="1"/>
</dbReference>
<feature type="compositionally biased region" description="Low complexity" evidence="6">
    <location>
        <begin position="333"/>
        <end position="350"/>
    </location>
</feature>
<evidence type="ECO:0000256" key="1">
    <source>
        <dbReference type="ARBA" id="ARBA00007583"/>
    </source>
</evidence>
<evidence type="ECO:0000256" key="3">
    <source>
        <dbReference type="ARBA" id="ARBA00022737"/>
    </source>
</evidence>
<dbReference type="EMBL" id="VJMH01000503">
    <property type="protein sequence ID" value="KAF0715889.1"/>
    <property type="molecule type" value="Genomic_DNA"/>
</dbReference>
<feature type="compositionally biased region" description="Acidic residues" evidence="6">
    <location>
        <begin position="1141"/>
        <end position="1154"/>
    </location>
</feature>
<reference evidence="9" key="2">
    <citation type="submission" date="2019-06" db="EMBL/GenBank/DDBJ databases">
        <title>Genomics analysis of Aphanomyces spp. identifies a new class of oomycete effector associated with host adaptation.</title>
        <authorList>
            <person name="Gaulin E."/>
        </authorList>
    </citation>
    <scope>NUCLEOTIDE SEQUENCE</scope>
    <source>
        <strain evidence="9">CBS 578.67</strain>
    </source>
</reference>
<evidence type="ECO:0000256" key="4">
    <source>
        <dbReference type="ARBA" id="ARBA00023157"/>
    </source>
</evidence>
<keyword evidence="7" id="KW-0472">Membrane</keyword>
<dbReference type="Pfam" id="PF17103">
    <property type="entry name" value="Stealth_CR4"/>
    <property type="match status" value="1"/>
</dbReference>
<dbReference type="InterPro" id="IPR031357">
    <property type="entry name" value="Stealth_CR3"/>
</dbReference>
<dbReference type="GO" id="GO:0005794">
    <property type="term" value="C:Golgi apparatus"/>
    <property type="evidence" value="ECO:0007669"/>
    <property type="project" value="TreeGrafter"/>
</dbReference>
<protein>
    <submittedName>
        <fullName evidence="10">Aste57867_3111 protein</fullName>
    </submittedName>
</protein>
<dbReference type="PANTHER" id="PTHR24045">
    <property type="match status" value="1"/>
</dbReference>
<keyword evidence="7" id="KW-0812">Transmembrane</keyword>
<feature type="region of interest" description="Disordered" evidence="6">
    <location>
        <begin position="1131"/>
        <end position="1154"/>
    </location>
</feature>
<dbReference type="Pfam" id="PF00066">
    <property type="entry name" value="Notch"/>
    <property type="match status" value="2"/>
</dbReference>
<gene>
    <name evidence="10" type="primary">Aste57867_3111</name>
    <name evidence="9" type="ORF">As57867_003102</name>
    <name evidence="10" type="ORF">ASTE57867_3111</name>
</gene>
<evidence type="ECO:0000313" key="11">
    <source>
        <dbReference type="Proteomes" id="UP000332933"/>
    </source>
</evidence>
<dbReference type="Proteomes" id="UP000332933">
    <property type="component" value="Unassembled WGS sequence"/>
</dbReference>
<evidence type="ECO:0000256" key="6">
    <source>
        <dbReference type="SAM" id="MobiDB-lite"/>
    </source>
</evidence>
<dbReference type="InterPro" id="IPR031358">
    <property type="entry name" value="Stealth_CR1"/>
</dbReference>
<keyword evidence="11" id="KW-1185">Reference proteome</keyword>
<organism evidence="10 11">
    <name type="scientific">Aphanomyces stellatus</name>
    <dbReference type="NCBI Taxonomy" id="120398"/>
    <lineage>
        <taxon>Eukaryota</taxon>
        <taxon>Sar</taxon>
        <taxon>Stramenopiles</taxon>
        <taxon>Oomycota</taxon>
        <taxon>Saprolegniomycetes</taxon>
        <taxon>Saprolegniales</taxon>
        <taxon>Verrucalvaceae</taxon>
        <taxon>Aphanomyces</taxon>
    </lineage>
</organism>
<feature type="transmembrane region" description="Helical" evidence="7">
    <location>
        <begin position="1100"/>
        <end position="1122"/>
    </location>
</feature>
<keyword evidence="4" id="KW-1015">Disulfide bond</keyword>
<evidence type="ECO:0000256" key="5">
    <source>
        <dbReference type="ARBA" id="ARBA00023180"/>
    </source>
</evidence>
<feature type="domain" description="LNR" evidence="8">
    <location>
        <begin position="271"/>
        <end position="309"/>
    </location>
</feature>